<accession>A0A2S0L2V7</accession>
<reference evidence="4" key="1">
    <citation type="submission" date="2018-02" db="EMBL/GenBank/DDBJ databases">
        <authorList>
            <person name="Holder M.E."/>
            <person name="Ajami N.J."/>
            <person name="Petrosino J.F."/>
        </authorList>
    </citation>
    <scope>NUCLEOTIDE SEQUENCE [LARGE SCALE GENOMIC DNA]</scope>
    <source>
        <strain evidence="4">CCUG 47132</strain>
    </source>
</reference>
<evidence type="ECO:0000313" key="3">
    <source>
        <dbReference type="EMBL" id="AVM47620.1"/>
    </source>
</evidence>
<dbReference type="InterPro" id="IPR021144">
    <property type="entry name" value="UPF0597"/>
</dbReference>
<dbReference type="RefSeq" id="WP_106056576.1">
    <property type="nucleotide sequence ID" value="NZ_CP027228.1"/>
</dbReference>
<evidence type="ECO:0000313" key="4">
    <source>
        <dbReference type="Proteomes" id="UP000237883"/>
    </source>
</evidence>
<dbReference type="HAMAP" id="MF_01845">
    <property type="entry name" value="UPF0597"/>
    <property type="match status" value="1"/>
</dbReference>
<evidence type="ECO:0000256" key="1">
    <source>
        <dbReference type="HAMAP-Rule" id="MF_01845"/>
    </source>
</evidence>
<dbReference type="InterPro" id="IPR005130">
    <property type="entry name" value="Ser_deHydtase-like_asu"/>
</dbReference>
<dbReference type="AlphaFoldDB" id="A0A2S0L2V7"/>
<dbReference type="PANTHER" id="PTHR30501">
    <property type="entry name" value="UPF0597 PROTEIN YHAM"/>
    <property type="match status" value="1"/>
</dbReference>
<dbReference type="PANTHER" id="PTHR30501:SF2">
    <property type="entry name" value="UPF0597 PROTEIN YHAM"/>
    <property type="match status" value="1"/>
</dbReference>
<dbReference type="PIRSF" id="PIRSF006054">
    <property type="entry name" value="UCP006054"/>
    <property type="match status" value="1"/>
</dbReference>
<dbReference type="GO" id="GO:0019450">
    <property type="term" value="P:L-cysteine catabolic process to pyruvate"/>
    <property type="evidence" value="ECO:0007669"/>
    <property type="project" value="TreeGrafter"/>
</dbReference>
<sequence length="427" mass="45488">MHELIELLKSDMKPALGVTEPGAIAFAVSTACSYLSGEVESIELRLNSGIYKNAFTCGIPSSPHLGNLYAAALGAIAADPSMGLECLSSVTPDDNKAAEKMIADGRITVLLSEISSRIHIEVVARCGDEYAEVIIWDSHTNITCIKHNGEIVEGSDSPAYDRSEPAEPPIIHKYTLQDFVNLVNEVSFDDIAFIKDAYTVNLHLYDVAMASDRTTFAKSLYKNNGNKTISDNAVDTASLLCNAAIEARVLGLDAPAMSITGSGAHGIIATLPLYGYCKIHNIEDEKLIRATALSYLVCTYIKEYSGKLSAFCGCAIAAGSGMASALVYLDGGDTEAMFRCLNNMASSITGMICDGGNHGCVMKGISAVDTAFRSKDFAMAGICIENLHGINGSTPEETMRNMGLIASPGMVKTEETILDIMKSKIQS</sequence>
<gene>
    <name evidence="3" type="ORF">C5Q96_01535</name>
</gene>
<dbReference type="EMBL" id="CP027228">
    <property type="protein sequence ID" value="AVM47620.1"/>
    <property type="molecule type" value="Genomic_DNA"/>
</dbReference>
<keyword evidence="4" id="KW-1185">Reference proteome</keyword>
<dbReference type="Pfam" id="PF03313">
    <property type="entry name" value="SDH_alpha"/>
    <property type="match status" value="1"/>
</dbReference>
<organism evidence="3 4">
    <name type="scientific">Mogibacterium diversum</name>
    <dbReference type="NCBI Taxonomy" id="114527"/>
    <lineage>
        <taxon>Bacteria</taxon>
        <taxon>Bacillati</taxon>
        <taxon>Bacillota</taxon>
        <taxon>Clostridia</taxon>
        <taxon>Peptostreptococcales</taxon>
        <taxon>Anaerovoracaceae</taxon>
        <taxon>Mogibacterium</taxon>
    </lineage>
</organism>
<evidence type="ECO:0000259" key="2">
    <source>
        <dbReference type="Pfam" id="PF03313"/>
    </source>
</evidence>
<dbReference type="GO" id="GO:0080146">
    <property type="term" value="F:L-cysteine desulfhydrase activity"/>
    <property type="evidence" value="ECO:0007669"/>
    <property type="project" value="TreeGrafter"/>
</dbReference>
<dbReference type="Proteomes" id="UP000237883">
    <property type="component" value="Chromosome"/>
</dbReference>
<protein>
    <recommendedName>
        <fullName evidence="1">UPF0597 protein C5Q96_01535</fullName>
    </recommendedName>
</protein>
<name>A0A2S0L2V7_9FIRM</name>
<proteinExistence type="inferred from homology"/>
<dbReference type="OrthoDB" id="41906at2"/>
<dbReference type="KEGG" id="mdv:C5Q96_01535"/>
<dbReference type="GeneID" id="78390933"/>
<feature type="domain" description="Serine dehydratase-like alpha subunit" evidence="2">
    <location>
        <begin position="83"/>
        <end position="419"/>
    </location>
</feature>
<comment type="similarity">
    <text evidence="1">Belongs to the UPF0597 family.</text>
</comment>